<dbReference type="SUPFAM" id="SSF52833">
    <property type="entry name" value="Thioredoxin-like"/>
    <property type="match status" value="1"/>
</dbReference>
<proteinExistence type="predicted"/>
<comment type="caution">
    <text evidence="3">The sequence shown here is derived from an EMBL/GenBank/DDBJ whole genome shotgun (WGS) entry which is preliminary data.</text>
</comment>
<keyword evidence="4" id="KW-1185">Reference proteome</keyword>
<gene>
    <name evidence="3" type="ORF">VTK73DRAFT_7810</name>
</gene>
<evidence type="ECO:0008006" key="5">
    <source>
        <dbReference type="Google" id="ProtNLM"/>
    </source>
</evidence>
<feature type="region of interest" description="Disordered" evidence="1">
    <location>
        <begin position="152"/>
        <end position="178"/>
    </location>
</feature>
<evidence type="ECO:0000256" key="1">
    <source>
        <dbReference type="SAM" id="MobiDB-lite"/>
    </source>
</evidence>
<protein>
    <recommendedName>
        <fullName evidence="5">Thioredoxin domain-containing protein</fullName>
    </recommendedName>
</protein>
<reference evidence="3 4" key="1">
    <citation type="journal article" date="2024" name="Commun. Biol.">
        <title>Comparative genomic analysis of thermophilic fungi reveals convergent evolutionary adaptations and gene losses.</title>
        <authorList>
            <person name="Steindorff A.S."/>
            <person name="Aguilar-Pontes M.V."/>
            <person name="Robinson A.J."/>
            <person name="Andreopoulos B."/>
            <person name="LaButti K."/>
            <person name="Kuo A."/>
            <person name="Mondo S."/>
            <person name="Riley R."/>
            <person name="Otillar R."/>
            <person name="Haridas S."/>
            <person name="Lipzen A."/>
            <person name="Grimwood J."/>
            <person name="Schmutz J."/>
            <person name="Clum A."/>
            <person name="Reid I.D."/>
            <person name="Moisan M.C."/>
            <person name="Butler G."/>
            <person name="Nguyen T.T.M."/>
            <person name="Dewar K."/>
            <person name="Conant G."/>
            <person name="Drula E."/>
            <person name="Henrissat B."/>
            <person name="Hansel C."/>
            <person name="Singer S."/>
            <person name="Hutchinson M.I."/>
            <person name="de Vries R.P."/>
            <person name="Natvig D.O."/>
            <person name="Powell A.J."/>
            <person name="Tsang A."/>
            <person name="Grigoriev I.V."/>
        </authorList>
    </citation>
    <scope>NUCLEOTIDE SEQUENCE [LARGE SCALE GENOMIC DNA]</scope>
    <source>
        <strain evidence="3 4">ATCC 24622</strain>
    </source>
</reference>
<feature type="compositionally biased region" description="Basic and acidic residues" evidence="1">
    <location>
        <begin position="165"/>
        <end position="178"/>
    </location>
</feature>
<dbReference type="EMBL" id="JAZHXJ010000518">
    <property type="protein sequence ID" value="KAL1858724.1"/>
    <property type="molecule type" value="Genomic_DNA"/>
</dbReference>
<sequence length="178" mass="19830">MWTLTVKSQLCVSVCVFAICQSTSVERIFVLLIALPAHKHHPRLNAVDLIRTTAMAVTELTSLEQYRAELSKPGVAVIAPHYEAIANKTSNSSVRFFKVRGERTLECFVSHTSGPKFQVNGLEEPGSTIQKAAEVVWWPTLVVYEDGKETWREKVPNPPSIQPIRDLDALLDEKSGSQ</sequence>
<evidence type="ECO:0000313" key="3">
    <source>
        <dbReference type="EMBL" id="KAL1858724.1"/>
    </source>
</evidence>
<feature type="signal peptide" evidence="2">
    <location>
        <begin position="1"/>
        <end position="25"/>
    </location>
</feature>
<dbReference type="InterPro" id="IPR036249">
    <property type="entry name" value="Thioredoxin-like_sf"/>
</dbReference>
<accession>A0ABR3WCA2</accession>
<keyword evidence="2" id="KW-0732">Signal</keyword>
<evidence type="ECO:0000313" key="4">
    <source>
        <dbReference type="Proteomes" id="UP001586593"/>
    </source>
</evidence>
<evidence type="ECO:0000256" key="2">
    <source>
        <dbReference type="SAM" id="SignalP"/>
    </source>
</evidence>
<feature type="chain" id="PRO_5047325838" description="Thioredoxin domain-containing protein" evidence="2">
    <location>
        <begin position="26"/>
        <end position="178"/>
    </location>
</feature>
<organism evidence="3 4">
    <name type="scientific">Phialemonium thermophilum</name>
    <dbReference type="NCBI Taxonomy" id="223376"/>
    <lineage>
        <taxon>Eukaryota</taxon>
        <taxon>Fungi</taxon>
        <taxon>Dikarya</taxon>
        <taxon>Ascomycota</taxon>
        <taxon>Pezizomycotina</taxon>
        <taxon>Sordariomycetes</taxon>
        <taxon>Sordariomycetidae</taxon>
        <taxon>Cephalothecales</taxon>
        <taxon>Cephalothecaceae</taxon>
        <taxon>Phialemonium</taxon>
    </lineage>
</organism>
<dbReference type="Proteomes" id="UP001586593">
    <property type="component" value="Unassembled WGS sequence"/>
</dbReference>
<name>A0ABR3WCA2_9PEZI</name>